<dbReference type="InterPro" id="IPR011990">
    <property type="entry name" value="TPR-like_helical_dom_sf"/>
</dbReference>
<feature type="repeat" description="TPR" evidence="8">
    <location>
        <begin position="595"/>
        <end position="628"/>
    </location>
</feature>
<dbReference type="GO" id="GO:0006493">
    <property type="term" value="P:protein O-linked glycosylation"/>
    <property type="evidence" value="ECO:0007669"/>
    <property type="project" value="TreeGrafter"/>
</dbReference>
<dbReference type="SMART" id="SM00028">
    <property type="entry name" value="TPR"/>
    <property type="match status" value="4"/>
</dbReference>
<dbReference type="Gene3D" id="1.25.40.10">
    <property type="entry name" value="Tetratricopeptide repeat domain"/>
    <property type="match status" value="3"/>
</dbReference>
<dbReference type="PANTHER" id="PTHR44998:SF1">
    <property type="entry name" value="UDP-N-ACETYLGLUCOSAMINE--PEPTIDE N-ACETYLGLUCOSAMINYLTRANSFERASE 110 KDA SUBUNIT"/>
    <property type="match status" value="1"/>
</dbReference>
<dbReference type="OrthoDB" id="421121at2759"/>
<comment type="pathway">
    <text evidence="1">Protein modification; protein glycosylation.</text>
</comment>
<dbReference type="EMBL" id="JACBAF010002303">
    <property type="protein sequence ID" value="KAF7157193.1"/>
    <property type="molecule type" value="Genomic_DNA"/>
</dbReference>
<evidence type="ECO:0000313" key="12">
    <source>
        <dbReference type="EMBL" id="KAF7116777.1"/>
    </source>
</evidence>
<dbReference type="Pfam" id="PF13844">
    <property type="entry name" value="Glyco_transf_41"/>
    <property type="match status" value="2"/>
</dbReference>
<feature type="region of interest" description="Disordered" evidence="9">
    <location>
        <begin position="515"/>
        <end position="534"/>
    </location>
</feature>
<evidence type="ECO:0000256" key="5">
    <source>
        <dbReference type="ARBA" id="ARBA00022679"/>
    </source>
</evidence>
<keyword evidence="6" id="KW-0677">Repeat</keyword>
<dbReference type="InterPro" id="IPR019734">
    <property type="entry name" value="TPR_rpt"/>
</dbReference>
<dbReference type="FunFam" id="3.40.50.2000:FF:000110">
    <property type="entry name" value="UDP-N-acetylglucosaminyltransferase protein"/>
    <property type="match status" value="1"/>
</dbReference>
<dbReference type="InterPro" id="IPR029489">
    <property type="entry name" value="OGT/SEC/SPY_C"/>
</dbReference>
<comment type="similarity">
    <text evidence="2">Belongs to the glycosyltransferase 41 family. O-GlcNAc transferase subfamily.</text>
</comment>
<keyword evidence="4" id="KW-0328">Glycosyltransferase</keyword>
<evidence type="ECO:0000256" key="6">
    <source>
        <dbReference type="ARBA" id="ARBA00022737"/>
    </source>
</evidence>
<evidence type="ECO:0000256" key="3">
    <source>
        <dbReference type="ARBA" id="ARBA00011970"/>
    </source>
</evidence>
<feature type="compositionally biased region" description="Low complexity" evidence="9">
    <location>
        <begin position="19"/>
        <end position="30"/>
    </location>
</feature>
<feature type="region of interest" description="Disordered" evidence="9">
    <location>
        <begin position="19"/>
        <end position="43"/>
    </location>
</feature>
<feature type="domain" description="DUF4246" evidence="11">
    <location>
        <begin position="1693"/>
        <end position="1745"/>
    </location>
</feature>
<dbReference type="EMBL" id="JACBAD010002099">
    <property type="protein sequence ID" value="KAF7116777.1"/>
    <property type="molecule type" value="Genomic_DNA"/>
</dbReference>
<dbReference type="Pfam" id="PF14033">
    <property type="entry name" value="DUF4246"/>
    <property type="match status" value="2"/>
</dbReference>
<dbReference type="PROSITE" id="PS50005">
    <property type="entry name" value="TPR"/>
    <property type="match status" value="3"/>
</dbReference>
<protein>
    <recommendedName>
        <fullName evidence="3">protein O-GlcNAc transferase</fullName>
        <ecNumber evidence="3">2.4.1.255</ecNumber>
    </recommendedName>
</protein>
<feature type="domain" description="O-GlcNAc transferase C-terminal" evidence="10">
    <location>
        <begin position="1184"/>
        <end position="1432"/>
    </location>
</feature>
<dbReference type="Gene3D" id="3.40.50.2000">
    <property type="entry name" value="Glycogen Phosphorylase B"/>
    <property type="match status" value="1"/>
</dbReference>
<dbReference type="Pfam" id="PF13181">
    <property type="entry name" value="TPR_8"/>
    <property type="match status" value="2"/>
</dbReference>
<dbReference type="PANTHER" id="PTHR44998">
    <property type="match status" value="1"/>
</dbReference>
<dbReference type="EC" id="2.4.1.255" evidence="3"/>
<evidence type="ECO:0000256" key="9">
    <source>
        <dbReference type="SAM" id="MobiDB-lite"/>
    </source>
</evidence>
<dbReference type="GO" id="GO:0097363">
    <property type="term" value="F:protein O-acetylglucosaminyltransferase activity"/>
    <property type="evidence" value="ECO:0007669"/>
    <property type="project" value="UniProtKB-EC"/>
</dbReference>
<dbReference type="FunFam" id="1.25.40.10:FF:000180">
    <property type="entry name" value="Related to UDP-N-acetylglucosaminyltransferase"/>
    <property type="match status" value="1"/>
</dbReference>
<name>A0A8H6P3K3_9EURO</name>
<evidence type="ECO:0000256" key="1">
    <source>
        <dbReference type="ARBA" id="ARBA00004922"/>
    </source>
</evidence>
<evidence type="ECO:0000259" key="11">
    <source>
        <dbReference type="Pfam" id="PF14033"/>
    </source>
</evidence>
<evidence type="ECO:0000313" key="14">
    <source>
        <dbReference type="Proteomes" id="UP000630445"/>
    </source>
</evidence>
<accession>A0A8H6P3K3</accession>
<keyword evidence="5" id="KW-0808">Transferase</keyword>
<feature type="domain" description="O-GlcNAc transferase C-terminal" evidence="10">
    <location>
        <begin position="1444"/>
        <end position="1648"/>
    </location>
</feature>
<dbReference type="FunFam" id="1.25.40.10:FF:000552">
    <property type="entry name" value="UDP-N-acetylglucosaminyltransferase (AFU_orthologue AFUA_1G03380)"/>
    <property type="match status" value="1"/>
</dbReference>
<dbReference type="SUPFAM" id="SSF48452">
    <property type="entry name" value="TPR-like"/>
    <property type="match status" value="1"/>
</dbReference>
<feature type="region of interest" description="Disordered" evidence="9">
    <location>
        <begin position="418"/>
        <end position="469"/>
    </location>
</feature>
<dbReference type="Proteomes" id="UP000662466">
    <property type="component" value="Unassembled WGS sequence"/>
</dbReference>
<feature type="repeat" description="TPR" evidence="8">
    <location>
        <begin position="953"/>
        <end position="986"/>
    </location>
</feature>
<evidence type="ECO:0000256" key="8">
    <source>
        <dbReference type="PROSITE-ProRule" id="PRU00339"/>
    </source>
</evidence>
<reference evidence="12" key="1">
    <citation type="submission" date="2020-06" db="EMBL/GenBank/DDBJ databases">
        <title>Draft genome sequences of strains closely related to Aspergillus parafelis and Aspergillus hiratsukae.</title>
        <authorList>
            <person name="Dos Santos R.A.C."/>
            <person name="Rivero-Menendez O."/>
            <person name="Steenwyk J.L."/>
            <person name="Mead M.E."/>
            <person name="Goldman G.H."/>
            <person name="Alastruey-Izquierdo A."/>
            <person name="Rokas A."/>
        </authorList>
    </citation>
    <scope>NUCLEOTIDE SEQUENCE</scope>
    <source>
        <strain evidence="12">CNM-CM5793</strain>
        <strain evidence="13">CNM-CM6106</strain>
    </source>
</reference>
<dbReference type="InterPro" id="IPR049192">
    <property type="entry name" value="DUF4246_C"/>
</dbReference>
<dbReference type="FunFam" id="3.40.50.11380:FF:000004">
    <property type="entry name" value="UDP-N-acetylglucosaminyltransferase (AFU_orthologue AFUA_1G03380)"/>
    <property type="match status" value="1"/>
</dbReference>
<comment type="caution">
    <text evidence="12">The sequence shown here is derived from an EMBL/GenBank/DDBJ whole genome shotgun (WGS) entry which is preliminary data.</text>
</comment>
<keyword evidence="14" id="KW-1185">Reference proteome</keyword>
<evidence type="ECO:0000256" key="7">
    <source>
        <dbReference type="ARBA" id="ARBA00022803"/>
    </source>
</evidence>
<feature type="domain" description="DUF4246" evidence="11">
    <location>
        <begin position="1753"/>
        <end position="2144"/>
    </location>
</feature>
<feature type="repeat" description="TPR" evidence="8">
    <location>
        <begin position="987"/>
        <end position="1020"/>
    </location>
</feature>
<dbReference type="Gene3D" id="3.40.50.11380">
    <property type="match status" value="1"/>
</dbReference>
<evidence type="ECO:0000256" key="4">
    <source>
        <dbReference type="ARBA" id="ARBA00022676"/>
    </source>
</evidence>
<gene>
    <name evidence="12" type="ORF">CNMCM5793_005334</name>
    <name evidence="13" type="ORF">CNMCM6106_002438</name>
</gene>
<proteinExistence type="inferred from homology"/>
<evidence type="ECO:0000313" key="13">
    <source>
        <dbReference type="EMBL" id="KAF7157193.1"/>
    </source>
</evidence>
<organism evidence="12 14">
    <name type="scientific">Aspergillus hiratsukae</name>
    <dbReference type="NCBI Taxonomy" id="1194566"/>
    <lineage>
        <taxon>Eukaryota</taxon>
        <taxon>Fungi</taxon>
        <taxon>Dikarya</taxon>
        <taxon>Ascomycota</taxon>
        <taxon>Pezizomycotina</taxon>
        <taxon>Eurotiomycetes</taxon>
        <taxon>Eurotiomycetidae</taxon>
        <taxon>Eurotiales</taxon>
        <taxon>Aspergillaceae</taxon>
        <taxon>Aspergillus</taxon>
        <taxon>Aspergillus subgen. Fumigati</taxon>
    </lineage>
</organism>
<evidence type="ECO:0000256" key="2">
    <source>
        <dbReference type="ARBA" id="ARBA00005386"/>
    </source>
</evidence>
<evidence type="ECO:0000259" key="10">
    <source>
        <dbReference type="Pfam" id="PF13844"/>
    </source>
</evidence>
<sequence length="2279" mass="253948">MLPSVASFPSVQPHHHLPPYYTADTATPPYDSNPASFIPSLPRGHINKDHFQSLSRTRLQYPHPVQRLGLHDTASPQSGLKDAAEHALRRKTPNGTLAAGYDGTPVDTTIQPPATKHILVSPLDSGHLVPPQAGFLLENWQQASLDQSSAAKHQVFPPVFKNDASRGNVAPGDMVTDVNGTSWVRSLNYMPGADSMLNQSLPMQPAQHRFYAQNAAYVPTVLPATLQPCLGPTASAGSGPYGPYWPDGAYIPYRPAAFRDTRFNLPVSFGKHLNQTGLPFFDAAQQSFNNANTALPVSHGEAGGWNTAPPGILSHDNSVKGNFPPRHSEQKPLDPSLNHRVLPLHIRTNPSTGFSTNQQGAESFSVLPGPNAPALPSSFTAGHSRAANVEFKEKILSWAHGVYVDLLASIHQARRNSISQAGSDGQSLRLLKPSIYPKPPRQPGLDFSQSNSPEFHRHNSYPSSQYDGRHQKTNIIGYSRPVDTTAAFQNHRRPSLSQSQQYATSDSQMLDRLRHTGRGAAPGPAPRFSFSATGENSTTANAVSALEMLSHLCMESGWEWIDGMLLGGCLAYGLGDYHKSMRWYSRIIARDATHVEAISNLAATLLALDRREEALQHWLRAVKLRPSFFEAVEHLIGLLCSSHRGKEAVNIIDFVQNSLRFPKNGDCFATDEHASETESDADSMASSVGSHEKASFDYDDEFGRLMIGNRSPSEASAAGFGSSGYAIPGCDNGRMLALVHAKGNMLYALGDNAGAAGAFEDAVLIAAGRRRHGIQSLIKQIYAAFSQGSRQVYSPLKTHESQDTILLYPDKALQTSKLVFAPCGTPPGIKFVAEGLARKAALSTTSNSLLSLAKIYQDGMSNTSGSSVPKKSPGVRDILALYYLSLSLQPSPSTANNVGILLAGIQNNTAGKGLPRSSGEPQHPEVPGVVPGSGISLALAYYNYGLHLDSRHAHLYTNLGSLLKDIGQLQAAIRMYEQAVHCDGNFDIALANLANAVKDAGRVNDAIAYYKRAVKANPEFAEAVCGLANALNSVCNWVGRGGIANGYGFRDRWHVTEQGMLRDASTSETGTGWIQRVVDIVNRQLKEGESWGRGLLTPNMIEQLRVQIAPAAQSRRSASGSLAAILQSWAGQKWEGSRIVKLIERANRSITWQWYQDRYVYGKEYPLTKYQRPQLPPGLVTPNAPTVLPFHTFTCPLSAKQIRQISQRNGLRISCSTLRSPWLPATVYPPPPPPNPYLKVGYVSSDFNNHPLAHLMQSVFGLHNPSRVKAYCYATTASDKSVHRQQIEKEAPVFHDASCWPVERLVKQIVDDGIHILVNLNGYTRGARNEVFAARPAPIHMSFMGFAGTLGAEWCDYILADEISIPVDTLGPGRRNARIDDRLLEQDYSEELEDWVYGEKIVYTRDTFFCCDHRQSAPDAKDARIAWEQEQERRWRMRKELFPNLSDDTIILGNFNQLYKIEPTTFRTWLRILARIPNAVLWLLRFPDLGEQNLRETAIAWAGRETASRIIFTDVAPKNAHIARAKILDLFLDTPECNAHTTATDVLWSGTPLLTYPRYKYKMCSRMASSILSSALPDSDAGRKARDELTAVSDEDYEDKAIRLCLSLQYTSGCGGRARGRLFDIRRMLFEERMGSRLFDTKRWVRDLENAYDQVWKRWVNGEEGWEELVFDASTMQTWRSEVMAQFPLISLKAWEWCEAELRDKAQRWQETGLTVVLNAGSGVCKSDTIIPPAVTAEIQDFVSSALNEVLISGGSVPLERTLDAYGQGEVAPPLHDEKRDWEIEKYLYSLRYQWLPCEVEFCGPDGSTDVRITSYINNLHPREQRPFYRTLEGVISKVVEPWNEILIRSTEDYQRALARVKEYLSLPEYGVKVQWSYNTTREIPADWEATLSLREVVNIKYSRMFRFQHSEPGTTYSYEDWKAGRTAQAIVGREDYDNVDPSTELWRNRLEIMDPMLHNEMLRARDEVDHQFQTVKLQDEFRKKGLQIIVKLGGIELNPDNPSFLGEDWHADGLLNEHIAGVAMYCFDRENVTGTRISFVQSMSMNGDEFAVDWGLWDIPYLEELFGVQDGGPALQELGSVSISQGSLITFPSCLRHRLESFELIDKARSGHCRFLTLWLVDPYYRICSTRNVPPQRLDWWEQEARSHLASAHPLPQELADQIIAETGPWLMDLPEAQQHRRGRAKDEAVAREAERKEIEHETLRQSRSTTSAAPTPWKAIITFALNGAEGWTAAPDIQTIYFPAHPRLRDGAKLPFVWIINSQLAPEQRSLGEAGRV</sequence>
<dbReference type="Proteomes" id="UP000630445">
    <property type="component" value="Unassembled WGS sequence"/>
</dbReference>
<keyword evidence="7 8" id="KW-0802">TPR repeat</keyword>